<dbReference type="InterPro" id="IPR027417">
    <property type="entry name" value="P-loop_NTPase"/>
</dbReference>
<dbReference type="Pfam" id="PF07508">
    <property type="entry name" value="Recombinase"/>
    <property type="match status" value="1"/>
</dbReference>
<dbReference type="RefSeq" id="WP_092268069.1">
    <property type="nucleotide sequence ID" value="NZ_FORT01000005.1"/>
</dbReference>
<dbReference type="GO" id="GO:0003677">
    <property type="term" value="F:DNA binding"/>
    <property type="evidence" value="ECO:0007669"/>
    <property type="project" value="InterPro"/>
</dbReference>
<dbReference type="InterPro" id="IPR011109">
    <property type="entry name" value="DNA_bind_recombinase_dom"/>
</dbReference>
<dbReference type="InterPro" id="IPR038109">
    <property type="entry name" value="DNA_bind_recomb_sf"/>
</dbReference>
<dbReference type="InterPro" id="IPR036162">
    <property type="entry name" value="Resolvase-like_N_sf"/>
</dbReference>
<dbReference type="GO" id="GO:0000150">
    <property type="term" value="F:DNA strand exchange activity"/>
    <property type="evidence" value="ECO:0007669"/>
    <property type="project" value="InterPro"/>
</dbReference>
<feature type="domain" description="Resolvase/invertase-type recombinase catalytic" evidence="2">
    <location>
        <begin position="5"/>
        <end position="150"/>
    </location>
</feature>
<dbReference type="SUPFAM" id="SSF53041">
    <property type="entry name" value="Resolvase-like"/>
    <property type="match status" value="1"/>
</dbReference>
<dbReference type="PROSITE" id="PS51737">
    <property type="entry name" value="RECOMBINASE_DNA_BIND"/>
    <property type="match status" value="1"/>
</dbReference>
<feature type="coiled-coil region" evidence="1">
    <location>
        <begin position="370"/>
        <end position="439"/>
    </location>
</feature>
<evidence type="ECO:0000313" key="5">
    <source>
        <dbReference type="Proteomes" id="UP000198915"/>
    </source>
</evidence>
<dbReference type="AlphaFoldDB" id="A0A1I3TYE8"/>
<feature type="domain" description="Recombinase" evidence="3">
    <location>
        <begin position="158"/>
        <end position="281"/>
    </location>
</feature>
<keyword evidence="5" id="KW-1185">Reference proteome</keyword>
<proteinExistence type="predicted"/>
<dbReference type="PROSITE" id="PS51736">
    <property type="entry name" value="RECOMBINASES_3"/>
    <property type="match status" value="1"/>
</dbReference>
<name>A0A1I3TYE8_9BACL</name>
<dbReference type="InterPro" id="IPR006119">
    <property type="entry name" value="Resolv_N"/>
</dbReference>
<protein>
    <submittedName>
        <fullName evidence="4">Site-specific DNA recombinase</fullName>
    </submittedName>
</protein>
<dbReference type="PANTHER" id="PTHR30461:SF23">
    <property type="entry name" value="DNA RECOMBINASE-RELATED"/>
    <property type="match status" value="1"/>
</dbReference>
<dbReference type="SMART" id="SM00857">
    <property type="entry name" value="Resolvase"/>
    <property type="match status" value="1"/>
</dbReference>
<dbReference type="Gene3D" id="3.40.50.1390">
    <property type="entry name" value="Resolvase, N-terminal catalytic domain"/>
    <property type="match status" value="1"/>
</dbReference>
<dbReference type="InterPro" id="IPR050639">
    <property type="entry name" value="SSR_resolvase"/>
</dbReference>
<evidence type="ECO:0000313" key="4">
    <source>
        <dbReference type="EMBL" id="SFJ76264.1"/>
    </source>
</evidence>
<dbReference type="Proteomes" id="UP000198915">
    <property type="component" value="Unassembled WGS sequence"/>
</dbReference>
<dbReference type="STRING" id="1884381.SAMN05518846_105175"/>
<dbReference type="Pfam" id="PF00239">
    <property type="entry name" value="Resolvase"/>
    <property type="match status" value="1"/>
</dbReference>
<dbReference type="Gene3D" id="3.90.1750.20">
    <property type="entry name" value="Putative Large Serine Recombinase, Chain B, Domain 2"/>
    <property type="match status" value="1"/>
</dbReference>
<gene>
    <name evidence="4" type="ORF">SAMN05518846_105175</name>
</gene>
<dbReference type="PANTHER" id="PTHR30461">
    <property type="entry name" value="DNA-INVERTASE FROM LAMBDOID PROPHAGE"/>
    <property type="match status" value="1"/>
</dbReference>
<dbReference type="EMBL" id="FORT01000005">
    <property type="protein sequence ID" value="SFJ76264.1"/>
    <property type="molecule type" value="Genomic_DNA"/>
</dbReference>
<dbReference type="Pfam" id="PF13408">
    <property type="entry name" value="Zn_ribbon_recom"/>
    <property type="match status" value="1"/>
</dbReference>
<dbReference type="InterPro" id="IPR025827">
    <property type="entry name" value="Zn_ribbon_recom_dom"/>
</dbReference>
<dbReference type="CDD" id="cd00338">
    <property type="entry name" value="Ser_Recombinase"/>
    <property type="match status" value="1"/>
</dbReference>
<evidence type="ECO:0000259" key="3">
    <source>
        <dbReference type="PROSITE" id="PS51737"/>
    </source>
</evidence>
<keyword evidence="1" id="KW-0175">Coiled coil</keyword>
<evidence type="ECO:0000256" key="1">
    <source>
        <dbReference type="SAM" id="Coils"/>
    </source>
</evidence>
<dbReference type="Gene3D" id="3.40.50.300">
    <property type="entry name" value="P-loop containing nucleotide triphosphate hydrolases"/>
    <property type="match status" value="1"/>
</dbReference>
<evidence type="ECO:0000259" key="2">
    <source>
        <dbReference type="PROSITE" id="PS51736"/>
    </source>
</evidence>
<reference evidence="5" key="1">
    <citation type="submission" date="2016-10" db="EMBL/GenBank/DDBJ databases">
        <authorList>
            <person name="Varghese N."/>
            <person name="Submissions S."/>
        </authorList>
    </citation>
    <scope>NUCLEOTIDE SEQUENCE [LARGE SCALE GENOMIC DNA]</scope>
    <source>
        <strain evidence="5">OK042</strain>
    </source>
</reference>
<organism evidence="4 5">
    <name type="scientific">Brevibacillus centrosporus</name>
    <dbReference type="NCBI Taxonomy" id="54910"/>
    <lineage>
        <taxon>Bacteria</taxon>
        <taxon>Bacillati</taxon>
        <taxon>Bacillota</taxon>
        <taxon>Bacilli</taxon>
        <taxon>Bacillales</taxon>
        <taxon>Paenibacillaceae</taxon>
        <taxon>Brevibacillus</taxon>
    </lineage>
</organism>
<accession>A0A1I3TYE8</accession>
<sequence length="491" mass="57058">MAIKKVAIYCRKSREADDKTTASIDGQANSLIELCEKRGYVYDLYSETGSSQEWDRPEFQKLLSKIKHYEYDAIVCTEQSRLTRNTKHYEEVKEIMIKTGCVLVTPTSITDYSNEDQMFSGDIIALIEKREWQTTRKRLMRGSRESAKKGNWMGKKVPFGYRYNRDTKNLEIVPEEAQIIVRMFNEYVSGKSTTTIAYDFTNEGITNMQWSSSSVARMIANVVYAGHSSYGRTKQYKQDGKRVTERTSTEDQILIMNAHEPVIPQDLFDMAQRIRNERNSRPAALKVGKHTFSGLVRCGVCGNIHSFQNANGKKRITSCRTRTYKEDGTYTTCTNGGAYVDDFRTLFHEYFAQYVDQLEQYVHLMSDDEIQNFDEEIKRKEKQIEKLNKDIKRVQQGFVMEIFTPDEARKQIASFKEQIASLEEQIEEMTTENNMSEHDKVSARLENMRRFLIHGDNIPENEANDILREFIDTIIYTKDGNEINLKIIMKQ</sequence>